<dbReference type="PANTHER" id="PTHR37299">
    <property type="entry name" value="TRANSCRIPTIONAL REGULATOR-RELATED"/>
    <property type="match status" value="1"/>
</dbReference>
<dbReference type="Gene3D" id="2.40.50.1020">
    <property type="entry name" value="LytTr DNA-binding domain"/>
    <property type="match status" value="1"/>
</dbReference>
<dbReference type="InterPro" id="IPR007492">
    <property type="entry name" value="LytTR_DNA-bd_dom"/>
</dbReference>
<accession>A0A6P1TVR8</accession>
<evidence type="ECO:0000313" key="11">
    <source>
        <dbReference type="Proteomes" id="UP000464915"/>
    </source>
</evidence>
<accession>A0A120DHV5</accession>
<evidence type="ECO:0000313" key="9">
    <source>
        <dbReference type="Proteomes" id="UP000231914"/>
    </source>
</evidence>
<dbReference type="GO" id="GO:0000156">
    <property type="term" value="F:phosphorelay response regulator activity"/>
    <property type="evidence" value="ECO:0007669"/>
    <property type="project" value="InterPro"/>
</dbReference>
<dbReference type="Proteomes" id="UP001253287">
    <property type="component" value="Unassembled WGS sequence"/>
</dbReference>
<sequence>MKVKFNIDENLPEEKAEFWLHRMTDKISQIANELTNKKEFIWCFRRGDAYPVKFSEIYLVQVENEKTYVYTEQDTYLYKGRLYQVQKVLPSDFVTVSRSALLNYHQLDHLQILSNGNIDAILNNELHVQISRRRIKELKERLGL</sequence>
<evidence type="ECO:0000313" key="3">
    <source>
        <dbReference type="EMBL" id="MDK6502189.1"/>
    </source>
</evidence>
<dbReference type="EMBL" id="LJGP01000047">
    <property type="protein sequence ID" value="KWU03020.1"/>
    <property type="molecule type" value="Genomic_DNA"/>
</dbReference>
<reference evidence="2 8" key="1">
    <citation type="journal article" date="2016" name="Microbiology (Mosc.)">
        <title>Comparison of Lactobacillus crispatus isolates from Lactobacillus-dominated vaginal microbiomes with isolates from microbiomes containing bacterial vaginosis-associated bacteria.</title>
        <authorList>
            <person name="Abdelmaksoud A.A."/>
            <person name="Koparde V.N."/>
            <person name="Sheth N.U."/>
            <person name="Serrano M.G."/>
            <person name="Glascock A.L."/>
            <person name="Fettweis J.M."/>
            <person name="Strauss Iii J.F."/>
            <person name="Buck G.A."/>
            <person name="Jefferson K.K."/>
        </authorList>
    </citation>
    <scope>NUCLEOTIDE SEQUENCE [LARGE SCALE GENOMIC DNA]</scope>
    <source>
        <strain evidence="2 8">VMC3</strain>
    </source>
</reference>
<dbReference type="PANTHER" id="PTHR37299:SF4">
    <property type="entry name" value="TRANSCRIPTIONAL REGULATOR"/>
    <property type="match status" value="1"/>
</dbReference>
<feature type="domain" description="HTH LytTR-type" evidence="1">
    <location>
        <begin position="41"/>
        <end position="144"/>
    </location>
</feature>
<dbReference type="AlphaFoldDB" id="A0A120DHV5"/>
<dbReference type="EMBL" id="CP047142">
    <property type="protein sequence ID" value="QHQ67644.1"/>
    <property type="molecule type" value="Genomic_DNA"/>
</dbReference>
<dbReference type="SMART" id="SM00850">
    <property type="entry name" value="LytTR"/>
    <property type="match status" value="1"/>
</dbReference>
<name>A0A120DHV5_9LACO</name>
<dbReference type="PATRIC" id="fig|47770.28.peg.1454"/>
<evidence type="ECO:0000313" key="2">
    <source>
        <dbReference type="EMBL" id="KWU03020.1"/>
    </source>
</evidence>
<dbReference type="Proteomes" id="UP000231914">
    <property type="component" value="Unassembled WGS sequence"/>
</dbReference>
<dbReference type="InterPro" id="IPR046947">
    <property type="entry name" value="LytR-like"/>
</dbReference>
<dbReference type="Proteomes" id="UP000464915">
    <property type="component" value="Chromosome"/>
</dbReference>
<dbReference type="GO" id="GO:0003677">
    <property type="term" value="F:DNA binding"/>
    <property type="evidence" value="ECO:0007669"/>
    <property type="project" value="UniProtKB-KW"/>
</dbReference>
<evidence type="ECO:0000313" key="8">
    <source>
        <dbReference type="Proteomes" id="UP000067598"/>
    </source>
</evidence>
<dbReference type="EMBL" id="JAVTXN010000054">
    <property type="protein sequence ID" value="MDT9610222.1"/>
    <property type="molecule type" value="Genomic_DNA"/>
</dbReference>
<dbReference type="EMBL" id="WWFF01000003">
    <property type="protein sequence ID" value="MYN53335.1"/>
    <property type="molecule type" value="Genomic_DNA"/>
</dbReference>
<dbReference type="Proteomes" id="UP000460132">
    <property type="component" value="Unassembled WGS sequence"/>
</dbReference>
<dbReference type="GO" id="GO:0016301">
    <property type="term" value="F:kinase activity"/>
    <property type="evidence" value="ECO:0007669"/>
    <property type="project" value="UniProtKB-KW"/>
</dbReference>
<reference evidence="6 9" key="2">
    <citation type="submission" date="2016-10" db="EMBL/GenBank/DDBJ databases">
        <title>WGS of isloates from the oral cavity of healthy individuals.</title>
        <authorList>
            <person name="Sharma S."/>
            <person name="Pal V.K."/>
            <person name="Patil P.B."/>
            <person name="Korpole S."/>
            <person name="Grover V."/>
        </authorList>
    </citation>
    <scope>NUCLEOTIDE SEQUENCE [LARGE SCALE GENOMIC DNA]</scope>
    <source>
        <strain evidence="6 9">DISK12</strain>
    </source>
</reference>
<dbReference type="Proteomes" id="UP001230300">
    <property type="component" value="Unassembled WGS sequence"/>
</dbReference>
<evidence type="ECO:0000313" key="4">
    <source>
        <dbReference type="EMBL" id="MDT9610222.1"/>
    </source>
</evidence>
<gene>
    <name evidence="2" type="ORF">AEL95_09665</name>
    <name evidence="6" type="ORF">BHU41_07565</name>
    <name evidence="7" type="ORF">GSR61_03170</name>
    <name evidence="5" type="ORF">GTK63_03170</name>
    <name evidence="3" type="ORF">QP235_03060</name>
    <name evidence="4" type="ORF">RON39_08880</name>
</gene>
<reference evidence="7 11" key="3">
    <citation type="submission" date="2019-12" db="EMBL/GenBank/DDBJ databases">
        <title>Complete Genome Sequences of Lactobacillus strains, C25 and P38, Isolated from Chicken Cecum.</title>
        <authorList>
            <person name="Hassan H.M."/>
            <person name="Mendoza M."/>
            <person name="Rezvani M."/>
            <person name="Koci M.D."/>
            <person name="Dickey A.N."/>
            <person name="Scholl E.H."/>
        </authorList>
    </citation>
    <scope>NUCLEOTIDE SEQUENCE [LARGE SCALE GENOMIC DNA]</scope>
    <source>
        <strain evidence="7 11">C25</strain>
    </source>
</reference>
<dbReference type="EMBL" id="MKXG01000084">
    <property type="protein sequence ID" value="PJZ16980.1"/>
    <property type="molecule type" value="Genomic_DNA"/>
</dbReference>
<evidence type="ECO:0000313" key="10">
    <source>
        <dbReference type="Proteomes" id="UP000460132"/>
    </source>
</evidence>
<dbReference type="EMBL" id="JASOGN010000007">
    <property type="protein sequence ID" value="MDK6502189.1"/>
    <property type="molecule type" value="Genomic_DNA"/>
</dbReference>
<dbReference type="RefSeq" id="WP_060462506.1">
    <property type="nucleotide sequence ID" value="NZ_AP025162.1"/>
</dbReference>
<protein>
    <submittedName>
        <fullName evidence="2">Histidine kinase</fullName>
    </submittedName>
    <submittedName>
        <fullName evidence="3">LytTR family DNA-binding domain-containing protein</fullName>
    </submittedName>
    <submittedName>
        <fullName evidence="5">LytTR family transcriptional regulator</fullName>
    </submittedName>
</protein>
<dbReference type="Proteomes" id="UP000067598">
    <property type="component" value="Unassembled WGS sequence"/>
</dbReference>
<evidence type="ECO:0000259" key="1">
    <source>
        <dbReference type="PROSITE" id="PS50930"/>
    </source>
</evidence>
<dbReference type="PROSITE" id="PS50930">
    <property type="entry name" value="HTH_LYTTR"/>
    <property type="match status" value="1"/>
</dbReference>
<keyword evidence="2" id="KW-0418">Kinase</keyword>
<organism evidence="2 8">
    <name type="scientific">Lactobacillus crispatus</name>
    <dbReference type="NCBI Taxonomy" id="47770"/>
    <lineage>
        <taxon>Bacteria</taxon>
        <taxon>Bacillati</taxon>
        <taxon>Bacillota</taxon>
        <taxon>Bacilli</taxon>
        <taxon>Lactobacillales</taxon>
        <taxon>Lactobacillaceae</taxon>
        <taxon>Lactobacillus</taxon>
    </lineage>
</organism>
<evidence type="ECO:0000313" key="5">
    <source>
        <dbReference type="EMBL" id="MYN53335.1"/>
    </source>
</evidence>
<reference evidence="4" key="6">
    <citation type="submission" date="2023-08" db="EMBL/GenBank/DDBJ databases">
        <title>Lactobacillus from the Female Urinary Tract.</title>
        <authorList>
            <person name="Stegman N."/>
            <person name="Jackson B."/>
            <person name="Steiling M."/>
            <person name="Sedano C."/>
            <person name="Wolfe A."/>
            <person name="Putonti C."/>
        </authorList>
    </citation>
    <scope>NUCLEOTIDE SEQUENCE</scope>
    <source>
        <strain evidence="4">UMB5661</strain>
    </source>
</reference>
<evidence type="ECO:0000313" key="7">
    <source>
        <dbReference type="EMBL" id="QHQ67644.1"/>
    </source>
</evidence>
<dbReference type="Pfam" id="PF04397">
    <property type="entry name" value="LytTR"/>
    <property type="match status" value="1"/>
</dbReference>
<reference evidence="3" key="5">
    <citation type="submission" date="2023-05" db="EMBL/GenBank/DDBJ databases">
        <title>Cataloging the Phylogenetic Diversity of Human Bladder Bacteria.</title>
        <authorList>
            <person name="Du J."/>
        </authorList>
    </citation>
    <scope>NUCLEOTIDE SEQUENCE</scope>
    <source>
        <strain evidence="3">UMB9226</strain>
    </source>
</reference>
<reference evidence="5 10" key="4">
    <citation type="submission" date="2020-01" db="EMBL/GenBank/DDBJ databases">
        <title>Vaginal microbiome of pregnant Indian women: Insights into the genome of dominants Lactobacillus species.</title>
        <authorList>
            <person name="Das B."/>
            <person name="Mehta O."/>
            <person name="Ghosh T.S."/>
            <person name="Kothidar A."/>
            <person name="Gowtham M.R."/>
            <person name="Mitra R."/>
            <person name="Kshetrapal P."/>
            <person name="Wadhwa N."/>
            <person name="Thiruvengadam R."/>
            <person name="Nair G.B."/>
            <person name="Bhatnagar S."/>
            <person name="Pore S."/>
        </authorList>
    </citation>
    <scope>NUCLEOTIDE SEQUENCE [LARGE SCALE GENOMIC DNA]</scope>
    <source>
        <strain evidence="5 10">Indica2</strain>
    </source>
</reference>
<keyword evidence="3" id="KW-0238">DNA-binding</keyword>
<proteinExistence type="predicted"/>
<keyword evidence="2" id="KW-0808">Transferase</keyword>
<evidence type="ECO:0000313" key="6">
    <source>
        <dbReference type="EMBL" id="PJZ16980.1"/>
    </source>
</evidence>